<dbReference type="InterPro" id="IPR005835">
    <property type="entry name" value="NTP_transferase_dom"/>
</dbReference>
<evidence type="ECO:0000256" key="5">
    <source>
        <dbReference type="ARBA" id="ARBA00022741"/>
    </source>
</evidence>
<dbReference type="HAMAP" id="MF_00624">
    <property type="entry name" value="GlgC"/>
    <property type="match status" value="1"/>
</dbReference>
<evidence type="ECO:0000256" key="2">
    <source>
        <dbReference type="ARBA" id="ARBA00022600"/>
    </source>
</evidence>
<feature type="binding site" evidence="9">
    <location>
        <position position="238"/>
    </location>
    <ligand>
        <name>alpha-D-glucose 1-phosphate</name>
        <dbReference type="ChEBI" id="CHEBI:58601"/>
    </ligand>
</feature>
<evidence type="ECO:0000256" key="4">
    <source>
        <dbReference type="ARBA" id="ARBA00022695"/>
    </source>
</evidence>
<comment type="pathway">
    <text evidence="9">Glycan biosynthesis; glycogen biosynthesis.</text>
</comment>
<keyword evidence="4 9" id="KW-0548">Nucleotidyltransferase</keyword>
<evidence type="ECO:0000256" key="1">
    <source>
        <dbReference type="ARBA" id="ARBA00010443"/>
    </source>
</evidence>
<feature type="binding site" evidence="9">
    <location>
        <begin position="220"/>
        <end position="221"/>
    </location>
    <ligand>
        <name>alpha-D-glucose 1-phosphate</name>
        <dbReference type="ChEBI" id="CHEBI:58601"/>
    </ligand>
</feature>
<evidence type="ECO:0000256" key="8">
    <source>
        <dbReference type="ARBA" id="ARBA00023277"/>
    </source>
</evidence>
<dbReference type="PROSITE" id="PS00808">
    <property type="entry name" value="ADP_GLC_PYROPHOSPH_1"/>
    <property type="match status" value="1"/>
</dbReference>
<evidence type="ECO:0000259" key="10">
    <source>
        <dbReference type="Pfam" id="PF00483"/>
    </source>
</evidence>
<evidence type="ECO:0000259" key="11">
    <source>
        <dbReference type="Pfam" id="PF24894"/>
    </source>
</evidence>
<evidence type="ECO:0000313" key="13">
    <source>
        <dbReference type="Proteomes" id="UP000033220"/>
    </source>
</evidence>
<keyword evidence="6 9" id="KW-0067">ATP-binding</keyword>
<comment type="catalytic activity">
    <reaction evidence="9">
        <text>alpha-D-glucose 1-phosphate + ATP + H(+) = ADP-alpha-D-glucose + diphosphate</text>
        <dbReference type="Rhea" id="RHEA:12120"/>
        <dbReference type="ChEBI" id="CHEBI:15378"/>
        <dbReference type="ChEBI" id="CHEBI:30616"/>
        <dbReference type="ChEBI" id="CHEBI:33019"/>
        <dbReference type="ChEBI" id="CHEBI:57498"/>
        <dbReference type="ChEBI" id="CHEBI:58601"/>
        <dbReference type="EC" id="2.7.7.27"/>
    </reaction>
</comment>
<dbReference type="HOGENOM" id="CLU_029499_14_1_5"/>
<dbReference type="SUPFAM" id="SSF53448">
    <property type="entry name" value="Nucleotide-diphospho-sugar transferases"/>
    <property type="match status" value="1"/>
</dbReference>
<keyword evidence="3 9" id="KW-0808">Transferase</keyword>
<dbReference type="PROSITE" id="PS00810">
    <property type="entry name" value="ADP_GLC_PYROPHOSPH_3"/>
    <property type="match status" value="1"/>
</dbReference>
<evidence type="ECO:0000256" key="6">
    <source>
        <dbReference type="ARBA" id="ARBA00022840"/>
    </source>
</evidence>
<dbReference type="GO" id="GO:0005524">
    <property type="term" value="F:ATP binding"/>
    <property type="evidence" value="ECO:0007669"/>
    <property type="project" value="UniProtKB-KW"/>
</dbReference>
<dbReference type="Gene3D" id="3.90.550.10">
    <property type="entry name" value="Spore Coat Polysaccharide Biosynthesis Protein SpsA, Chain A"/>
    <property type="match status" value="1"/>
</dbReference>
<dbReference type="EMBL" id="HE663493">
    <property type="protein sequence ID" value="CCG06714.1"/>
    <property type="molecule type" value="Genomic_DNA"/>
</dbReference>
<comment type="similarity">
    <text evidence="1 9">Belongs to the bacterial/plant glucose-1-phosphate adenylyltransferase family.</text>
</comment>
<keyword evidence="7 9" id="KW-0320">Glycogen biosynthesis</keyword>
<dbReference type="InterPro" id="IPR029044">
    <property type="entry name" value="Nucleotide-diphossugar_trans"/>
</dbReference>
<dbReference type="SUPFAM" id="SSF51161">
    <property type="entry name" value="Trimeric LpxA-like enzymes"/>
    <property type="match status" value="1"/>
</dbReference>
<dbReference type="InterPro" id="IPR005836">
    <property type="entry name" value="ADP_Glu_pyroP_CS"/>
</dbReference>
<dbReference type="InterPro" id="IPR023049">
    <property type="entry name" value="GlgC_bac"/>
</dbReference>
<accession>H6SIT7</accession>
<reference evidence="12 13" key="1">
    <citation type="submission" date="2012-02" db="EMBL/GenBank/DDBJ databases">
        <title>Shotgun genome sequence of Phaeospirillum photometricum DSM 122.</title>
        <authorList>
            <person name="Duquesne K."/>
            <person name="Sturgis J."/>
        </authorList>
    </citation>
    <scope>NUCLEOTIDE SEQUENCE [LARGE SCALE GENOMIC DNA]</scope>
    <source>
        <strain evidence="13">DSM122</strain>
    </source>
</reference>
<proteinExistence type="inferred from homology"/>
<evidence type="ECO:0000256" key="9">
    <source>
        <dbReference type="HAMAP-Rule" id="MF_00624"/>
    </source>
</evidence>
<dbReference type="AlphaFoldDB" id="H6SIT7"/>
<feature type="domain" description="Nucleotidyl transferase" evidence="10">
    <location>
        <begin position="48"/>
        <end position="315"/>
    </location>
</feature>
<dbReference type="NCBIfam" id="TIGR02091">
    <property type="entry name" value="glgC"/>
    <property type="match status" value="1"/>
</dbReference>
<dbReference type="PANTHER" id="PTHR43523:SF2">
    <property type="entry name" value="GLUCOSE-1-PHOSPHATE ADENYLYLTRANSFERASE"/>
    <property type="match status" value="1"/>
</dbReference>
<dbReference type="KEGG" id="rpm:RSPPHO_00088"/>
<dbReference type="Pfam" id="PF24894">
    <property type="entry name" value="Hexapep_GlmU"/>
    <property type="match status" value="1"/>
</dbReference>
<evidence type="ECO:0000313" key="12">
    <source>
        <dbReference type="EMBL" id="CCG06714.1"/>
    </source>
</evidence>
<dbReference type="eggNOG" id="COG0448">
    <property type="taxonomic scope" value="Bacteria"/>
</dbReference>
<dbReference type="InterPro" id="IPR011004">
    <property type="entry name" value="Trimer_LpxA-like_sf"/>
</dbReference>
<dbReference type="Proteomes" id="UP000033220">
    <property type="component" value="Chromosome DSM 122"/>
</dbReference>
<keyword evidence="13" id="KW-1185">Reference proteome</keyword>
<keyword evidence="5 9" id="KW-0547">Nucleotide-binding</keyword>
<evidence type="ECO:0000256" key="7">
    <source>
        <dbReference type="ARBA" id="ARBA00023056"/>
    </source>
</evidence>
<evidence type="ECO:0000256" key="3">
    <source>
        <dbReference type="ARBA" id="ARBA00022679"/>
    </source>
</evidence>
<dbReference type="NCBIfam" id="NF002023">
    <property type="entry name" value="PRK00844.1"/>
    <property type="match status" value="1"/>
</dbReference>
<comment type="function">
    <text evidence="9">Involved in the biosynthesis of ADP-glucose, a building block required for the elongation reactions to produce glycogen. Catalyzes the reaction between ATP and alpha-D-glucose 1-phosphate (G1P) to produce pyrophosphate and ADP-Glc.</text>
</comment>
<keyword evidence="8 9" id="KW-0119">Carbohydrate metabolism</keyword>
<dbReference type="Pfam" id="PF00483">
    <property type="entry name" value="NTP_transferase"/>
    <property type="match status" value="1"/>
</dbReference>
<feature type="site" description="Could play a key role in the communication between the regulatory and the substrate sites" evidence="9">
    <location>
        <position position="139"/>
    </location>
</feature>
<gene>
    <name evidence="9 12" type="primary">glgC</name>
    <name evidence="12" type="ORF">RSPPHO_00088</name>
</gene>
<dbReference type="InterPro" id="IPR011831">
    <property type="entry name" value="ADP-Glc_PPase"/>
</dbReference>
<dbReference type="PANTHER" id="PTHR43523">
    <property type="entry name" value="GLUCOSE-1-PHOSPHATE ADENYLYLTRANSFERASE-RELATED"/>
    <property type="match status" value="1"/>
</dbReference>
<comment type="subunit">
    <text evidence="9">Homotetramer.</text>
</comment>
<organism evidence="12 13">
    <name type="scientific">Pararhodospirillum photometricum DSM 122</name>
    <dbReference type="NCBI Taxonomy" id="1150469"/>
    <lineage>
        <taxon>Bacteria</taxon>
        <taxon>Pseudomonadati</taxon>
        <taxon>Pseudomonadota</taxon>
        <taxon>Alphaproteobacteria</taxon>
        <taxon>Rhodospirillales</taxon>
        <taxon>Rhodospirillaceae</taxon>
        <taxon>Pararhodospirillum</taxon>
    </lineage>
</organism>
<dbReference type="UniPathway" id="UPA00164"/>
<dbReference type="PROSITE" id="PS00809">
    <property type="entry name" value="ADP_GLC_PYROPHOSPH_2"/>
    <property type="match status" value="1"/>
</dbReference>
<keyword evidence="2 9" id="KW-0321">Glycogen metabolism</keyword>
<dbReference type="NCBIfam" id="NF001947">
    <property type="entry name" value="PRK00725.1"/>
    <property type="match status" value="1"/>
</dbReference>
<dbReference type="GO" id="GO:0008878">
    <property type="term" value="F:glucose-1-phosphate adenylyltransferase activity"/>
    <property type="evidence" value="ECO:0007669"/>
    <property type="project" value="UniProtKB-UniRule"/>
</dbReference>
<name>H6SIT7_PARPM</name>
<dbReference type="GO" id="GO:0005978">
    <property type="term" value="P:glycogen biosynthetic process"/>
    <property type="evidence" value="ECO:0007669"/>
    <property type="project" value="UniProtKB-UniRule"/>
</dbReference>
<feature type="binding site" evidence="9">
    <location>
        <position position="205"/>
    </location>
    <ligand>
        <name>alpha-D-glucose 1-phosphate</name>
        <dbReference type="ChEBI" id="CHEBI:58601"/>
    </ligand>
</feature>
<dbReference type="CDD" id="cd02508">
    <property type="entry name" value="ADP_Glucose_PP"/>
    <property type="match status" value="1"/>
</dbReference>
<dbReference type="InterPro" id="IPR056818">
    <property type="entry name" value="GlmU/GlgC-like_hexapep"/>
</dbReference>
<dbReference type="CDD" id="cd04651">
    <property type="entry name" value="LbH_G1P_AT_C"/>
    <property type="match status" value="1"/>
</dbReference>
<feature type="binding site" evidence="9">
    <location>
        <position position="140"/>
    </location>
    <ligand>
        <name>alpha-D-glucose 1-phosphate</name>
        <dbReference type="ChEBI" id="CHEBI:58601"/>
    </ligand>
</feature>
<dbReference type="PATRIC" id="fig|1150469.3.peg.131"/>
<dbReference type="STRING" id="1150469.RSPPHO_00088"/>
<dbReference type="Gene3D" id="2.160.10.10">
    <property type="entry name" value="Hexapeptide repeat proteins"/>
    <property type="match status" value="1"/>
</dbReference>
<dbReference type="EC" id="2.7.7.27" evidence="9"/>
<protein>
    <recommendedName>
        <fullName evidence="9">Glucose-1-phosphate adenylyltransferase</fullName>
        <ecNumber evidence="9">2.7.7.27</ecNumber>
    </recommendedName>
    <alternativeName>
        <fullName evidence="9">ADP-glucose pyrophosphorylase</fullName>
        <shortName evidence="9">ADPGlc PPase</shortName>
    </alternativeName>
    <alternativeName>
        <fullName evidence="9">ADP-glucose synthase</fullName>
    </alternativeName>
</protein>
<feature type="site" description="Could play a key role in the communication between the regulatory and the substrate sites" evidence="9">
    <location>
        <position position="100"/>
    </location>
</feature>
<sequence>MRVALLPCTSYKGEPLTAPSRRHEGADPMDEITDYHLDINRALRETLALVLAGGRGSRLHDLTNRESKPAVPFGGKYRIIDFPLSNCMNSGIRRMCVLTQYRAHTLIHHIQRGWGFLKAEIGEFVELWPAQQQTIKETWYQGTADAVHQNLELIRAHDPRYVLILAGDHIYKQDYSKLIAQHIASGADCSVACVDVPRADATGFGCVDVDADDMIVGFLEKPANPPSIPGHPDRTFASMGIYVFNADYLYEILRIDAEEADSQHDFGRDIIPSQVGRARIKAHRFTQSCVYSVGRREPYWRDVGTLDAYWAANIDLVSVTPALDLYDTDWPIWTYQMQRPPAKFVFDTDERRGMAVDSMLSAGCIVSGGKVSGSLLFNDVRVNSYSEVIDTVVLPMSDIGRHARLTKCIVGTGCRIPEGLVVGEDPEEDAKRFLVSETGITLITPEHLARL</sequence>
<feature type="domain" description="Glucose-1-phosphate adenylyltransferase/Bifunctional protein GlmU-like C-terminal hexapeptide" evidence="11">
    <location>
        <begin position="340"/>
        <end position="443"/>
    </location>
</feature>